<evidence type="ECO:0008006" key="2">
    <source>
        <dbReference type="Google" id="ProtNLM"/>
    </source>
</evidence>
<sequence length="71" mass="7878">EKYSGLVIRGADVSIKMFYFMPGAGIVGEIVEQGQYIGDAQDISEKYGTKTIPHIHIEIESINCDIFISQI</sequence>
<dbReference type="InterPro" id="IPR011055">
    <property type="entry name" value="Dup_hybrid_motif"/>
</dbReference>
<comment type="caution">
    <text evidence="1">The sequence shown here is derived from an EMBL/GenBank/DDBJ whole genome shotgun (WGS) entry which is preliminary data.</text>
</comment>
<dbReference type="Gene3D" id="2.70.70.10">
    <property type="entry name" value="Glucose Permease (Domain IIA)"/>
    <property type="match status" value="1"/>
</dbReference>
<protein>
    <recommendedName>
        <fullName evidence="2">Peptidase M23 domain-containing protein</fullName>
    </recommendedName>
</protein>
<proteinExistence type="predicted"/>
<organism evidence="1">
    <name type="scientific">marine sediment metagenome</name>
    <dbReference type="NCBI Taxonomy" id="412755"/>
    <lineage>
        <taxon>unclassified sequences</taxon>
        <taxon>metagenomes</taxon>
        <taxon>ecological metagenomes</taxon>
    </lineage>
</organism>
<gene>
    <name evidence="1" type="ORF">S01H4_48492</name>
</gene>
<reference evidence="1" key="1">
    <citation type="journal article" date="2014" name="Front. Microbiol.">
        <title>High frequency of phylogenetically diverse reductive dehalogenase-homologous genes in deep subseafloor sedimentary metagenomes.</title>
        <authorList>
            <person name="Kawai M."/>
            <person name="Futagami T."/>
            <person name="Toyoda A."/>
            <person name="Takaki Y."/>
            <person name="Nishi S."/>
            <person name="Hori S."/>
            <person name="Arai W."/>
            <person name="Tsubouchi T."/>
            <person name="Morono Y."/>
            <person name="Uchiyama I."/>
            <person name="Ito T."/>
            <person name="Fujiyama A."/>
            <person name="Inagaki F."/>
            <person name="Takami H."/>
        </authorList>
    </citation>
    <scope>NUCLEOTIDE SEQUENCE</scope>
    <source>
        <strain evidence="1">Expedition CK06-06</strain>
    </source>
</reference>
<dbReference type="AlphaFoldDB" id="X1BAE1"/>
<name>X1BAE1_9ZZZZ</name>
<dbReference type="EMBL" id="BART01027347">
    <property type="protein sequence ID" value="GAG92045.1"/>
    <property type="molecule type" value="Genomic_DNA"/>
</dbReference>
<accession>X1BAE1</accession>
<feature type="non-terminal residue" evidence="1">
    <location>
        <position position="1"/>
    </location>
</feature>
<evidence type="ECO:0000313" key="1">
    <source>
        <dbReference type="EMBL" id="GAG92045.1"/>
    </source>
</evidence>